<organism evidence="3 4">
    <name type="scientific">Microcystis aeruginosa PCC 9701</name>
    <dbReference type="NCBI Taxonomy" id="721123"/>
    <lineage>
        <taxon>Bacteria</taxon>
        <taxon>Bacillati</taxon>
        <taxon>Cyanobacteriota</taxon>
        <taxon>Cyanophyceae</taxon>
        <taxon>Oscillatoriophycideae</taxon>
        <taxon>Chroococcales</taxon>
        <taxon>Microcystaceae</taxon>
        <taxon>Microcystis</taxon>
    </lineage>
</organism>
<feature type="domain" description="Cas12f1-like TNB" evidence="2">
    <location>
        <begin position="22"/>
        <end position="47"/>
    </location>
</feature>
<accession>I4IXN8</accession>
<reference evidence="3 4" key="1">
    <citation type="submission" date="2012-04" db="EMBL/GenBank/DDBJ databases">
        <authorList>
            <person name="Genoscope - CEA"/>
        </authorList>
    </citation>
    <scope>NUCLEOTIDE SEQUENCE [LARGE SCALE GENOMIC DNA]</scope>
    <source>
        <strain evidence="3 4">9701</strain>
    </source>
</reference>
<protein>
    <recommendedName>
        <fullName evidence="2">Cas12f1-like TNB domain-containing protein</fullName>
    </recommendedName>
</protein>
<dbReference type="HOGENOM" id="CLU_189121_0_0_3"/>
<evidence type="ECO:0000313" key="4">
    <source>
        <dbReference type="Proteomes" id="UP000004047"/>
    </source>
</evidence>
<dbReference type="Pfam" id="PF07282">
    <property type="entry name" value="Cas12f1-like_TNB"/>
    <property type="match status" value="1"/>
</dbReference>
<evidence type="ECO:0000256" key="1">
    <source>
        <dbReference type="ARBA" id="ARBA00023125"/>
    </source>
</evidence>
<proteinExistence type="predicted"/>
<gene>
    <name evidence="3" type="ORF">MICAK_850014</name>
</gene>
<comment type="caution">
    <text evidence="3">The sequence shown here is derived from an EMBL/GenBank/DDBJ whole genome shotgun (WGS) entry which is preliminary data.</text>
</comment>
<dbReference type="GO" id="GO:0003677">
    <property type="term" value="F:DNA binding"/>
    <property type="evidence" value="ECO:0007669"/>
    <property type="project" value="UniProtKB-KW"/>
</dbReference>
<keyword evidence="1" id="KW-0238">DNA-binding</keyword>
<dbReference type="InterPro" id="IPR010095">
    <property type="entry name" value="Cas12f1-like_TNB"/>
</dbReference>
<dbReference type="AlphaFoldDB" id="I4IXN8"/>
<dbReference type="Proteomes" id="UP000004047">
    <property type="component" value="Unassembled WGS sequence"/>
</dbReference>
<sequence length="89" mass="9883">MPFSIRVPSLITLVHCIRQTEEPDIRSWQCPKCGETHDRDINAAKNIRDEGLRILAVGHTATASGGRVRPSKGTAFARHLPVNEESPRL</sequence>
<evidence type="ECO:0000259" key="2">
    <source>
        <dbReference type="Pfam" id="PF07282"/>
    </source>
</evidence>
<evidence type="ECO:0000313" key="3">
    <source>
        <dbReference type="EMBL" id="CCI39062.1"/>
    </source>
</evidence>
<name>I4IXN8_MICAE</name>
<dbReference type="EMBL" id="CAIQ01000535">
    <property type="protein sequence ID" value="CCI39062.1"/>
    <property type="molecule type" value="Genomic_DNA"/>
</dbReference>